<evidence type="ECO:0000313" key="8">
    <source>
        <dbReference type="Proteomes" id="UP000712600"/>
    </source>
</evidence>
<dbReference type="GO" id="GO:0009507">
    <property type="term" value="C:chloroplast"/>
    <property type="evidence" value="ECO:0007669"/>
    <property type="project" value="TreeGrafter"/>
</dbReference>
<dbReference type="AlphaFoldDB" id="A0A8S9NQJ9"/>
<evidence type="ECO:0000256" key="4">
    <source>
        <dbReference type="ARBA" id="ARBA00023136"/>
    </source>
</evidence>
<dbReference type="GO" id="GO:1902600">
    <property type="term" value="P:proton transmembrane transport"/>
    <property type="evidence" value="ECO:0007669"/>
    <property type="project" value="InterPro"/>
</dbReference>
<dbReference type="PANTHER" id="PTHR46157:SF4">
    <property type="entry name" value="K(+) EFFLUX ANTIPORTER 3, CHLOROPLASTIC"/>
    <property type="match status" value="1"/>
</dbReference>
<name>A0A8S9NQJ9_BRACR</name>
<evidence type="ECO:0000256" key="1">
    <source>
        <dbReference type="ARBA" id="ARBA00004141"/>
    </source>
</evidence>
<feature type="domain" description="Cation/H+ exchanger transmembrane" evidence="6">
    <location>
        <begin position="285"/>
        <end position="367"/>
    </location>
</feature>
<keyword evidence="3 5" id="KW-1133">Transmembrane helix</keyword>
<comment type="subcellular location">
    <subcellularLocation>
        <location evidence="1">Membrane</location>
        <topology evidence="1">Multi-pass membrane protein</topology>
    </subcellularLocation>
</comment>
<feature type="transmembrane region" description="Helical" evidence="5">
    <location>
        <begin position="350"/>
        <end position="369"/>
    </location>
</feature>
<sequence>MAISTMLGSISCCPSPKGYEVAKQHSGRLKQCVFTVRACVPVYCEGVLKNKLHSFGGRAPPTGGPWCNGVIKCGSEFVCQYKKSPKDVVFYNQNPSVWLVTFQYQRSLQGYEVAKQHSGRLKQCVFTVRACVPVYCEGGITTLIDMPLNSDPSTVSPETLKLKIEAAEKRTHVDQNGGELREVLSEKGITGTQSREDRLKTLIDSKKVMLSMKGVRSYGNKWHSFGGRGLVERRVFLDTSRRLYFRGRWSEFSGRRVEAYAGVDVAIAVDVINDLGFDTLTFLMVIVIIVPAFRVLKASPILGFFFAGVLLNQFGFIRNLTDIKGLSEWGILFEMGLELSLARLKALAKFAFGMGLSQVLLCTLAFTAFELPPNGAIGTRILEFLFHSRPDLNLVGESILPVLAKESAKALGGLGFLSLGGKFFLGRIFEVVAETRSSEAFVALCLLTVAGTSLLTQKLGTSIDMEVLFREWPNVLTLLAGLIVIKTLIITALGPRVGLTLQESVRIGFLLSQGGEFAFVVFSLANRLGVLDVFFLKF</sequence>
<evidence type="ECO:0000256" key="5">
    <source>
        <dbReference type="SAM" id="Phobius"/>
    </source>
</evidence>
<keyword evidence="4 5" id="KW-0472">Membrane</keyword>
<organism evidence="7 8">
    <name type="scientific">Brassica cretica</name>
    <name type="common">Mustard</name>
    <dbReference type="NCBI Taxonomy" id="69181"/>
    <lineage>
        <taxon>Eukaryota</taxon>
        <taxon>Viridiplantae</taxon>
        <taxon>Streptophyta</taxon>
        <taxon>Embryophyta</taxon>
        <taxon>Tracheophyta</taxon>
        <taxon>Spermatophyta</taxon>
        <taxon>Magnoliopsida</taxon>
        <taxon>eudicotyledons</taxon>
        <taxon>Gunneridae</taxon>
        <taxon>Pentapetalae</taxon>
        <taxon>rosids</taxon>
        <taxon>malvids</taxon>
        <taxon>Brassicales</taxon>
        <taxon>Brassicaceae</taxon>
        <taxon>Brassiceae</taxon>
        <taxon>Brassica</taxon>
    </lineage>
</organism>
<evidence type="ECO:0000313" key="7">
    <source>
        <dbReference type="EMBL" id="KAF3504217.1"/>
    </source>
</evidence>
<dbReference type="Pfam" id="PF00999">
    <property type="entry name" value="Na_H_Exchanger"/>
    <property type="match status" value="2"/>
</dbReference>
<proteinExistence type="predicted"/>
<feature type="transmembrane region" description="Helical" evidence="5">
    <location>
        <begin position="505"/>
        <end position="525"/>
    </location>
</feature>
<dbReference type="Gene3D" id="1.20.1530.20">
    <property type="match status" value="2"/>
</dbReference>
<protein>
    <recommendedName>
        <fullName evidence="6">Cation/H+ exchanger transmembrane domain-containing protein</fullName>
    </recommendedName>
</protein>
<dbReference type="SUPFAM" id="SSF51556">
    <property type="entry name" value="Metallo-dependent hydrolases"/>
    <property type="match status" value="1"/>
</dbReference>
<reference evidence="7" key="1">
    <citation type="submission" date="2019-12" db="EMBL/GenBank/DDBJ databases">
        <title>Genome sequencing and annotation of Brassica cretica.</title>
        <authorList>
            <person name="Studholme D.J."/>
            <person name="Sarris P."/>
        </authorList>
    </citation>
    <scope>NUCLEOTIDE SEQUENCE</scope>
    <source>
        <strain evidence="7">PFS-109/04</strain>
        <tissue evidence="7">Leaf</tissue>
    </source>
</reference>
<dbReference type="GO" id="GO:0015297">
    <property type="term" value="F:antiporter activity"/>
    <property type="evidence" value="ECO:0007669"/>
    <property type="project" value="InterPro"/>
</dbReference>
<feature type="domain" description="Cation/H+ exchanger transmembrane" evidence="6">
    <location>
        <begin position="459"/>
        <end position="532"/>
    </location>
</feature>
<feature type="transmembrane region" description="Helical" evidence="5">
    <location>
        <begin position="472"/>
        <end position="493"/>
    </location>
</feature>
<gene>
    <name evidence="7" type="ORF">F2Q69_00042037</name>
</gene>
<dbReference type="PANTHER" id="PTHR46157">
    <property type="entry name" value="K(+) EFFLUX ANTIPORTER 3, CHLOROPLASTIC"/>
    <property type="match status" value="1"/>
</dbReference>
<dbReference type="InterPro" id="IPR032466">
    <property type="entry name" value="Metal_Hydrolase"/>
</dbReference>
<dbReference type="Proteomes" id="UP000712600">
    <property type="component" value="Unassembled WGS sequence"/>
</dbReference>
<evidence type="ECO:0000256" key="3">
    <source>
        <dbReference type="ARBA" id="ARBA00022989"/>
    </source>
</evidence>
<comment type="caution">
    <text evidence="7">The sequence shown here is derived from an EMBL/GenBank/DDBJ whole genome shotgun (WGS) entry which is preliminary data.</text>
</comment>
<feature type="transmembrane region" description="Helical" evidence="5">
    <location>
        <begin position="299"/>
        <end position="317"/>
    </location>
</feature>
<evidence type="ECO:0000256" key="2">
    <source>
        <dbReference type="ARBA" id="ARBA00022692"/>
    </source>
</evidence>
<evidence type="ECO:0000259" key="6">
    <source>
        <dbReference type="Pfam" id="PF00999"/>
    </source>
</evidence>
<dbReference type="Gene3D" id="3.20.20.140">
    <property type="entry name" value="Metal-dependent hydrolases"/>
    <property type="match status" value="1"/>
</dbReference>
<keyword evidence="2 5" id="KW-0812">Transmembrane</keyword>
<accession>A0A8S9NQJ9</accession>
<dbReference type="InterPro" id="IPR006153">
    <property type="entry name" value="Cation/H_exchanger_TM"/>
</dbReference>
<dbReference type="InterPro" id="IPR038770">
    <property type="entry name" value="Na+/solute_symporter_sf"/>
</dbReference>
<dbReference type="EMBL" id="QGKX02001621">
    <property type="protein sequence ID" value="KAF3504217.1"/>
    <property type="molecule type" value="Genomic_DNA"/>
</dbReference>
<dbReference type="GO" id="GO:0016020">
    <property type="term" value="C:membrane"/>
    <property type="evidence" value="ECO:0007669"/>
    <property type="project" value="UniProtKB-SubCell"/>
</dbReference>
<feature type="transmembrane region" description="Helical" evidence="5">
    <location>
        <begin position="275"/>
        <end position="293"/>
    </location>
</feature>